<proteinExistence type="predicted"/>
<evidence type="ECO:0000313" key="2">
    <source>
        <dbReference type="Proteomes" id="UP000233782"/>
    </source>
</evidence>
<dbReference type="AlphaFoldDB" id="A0A2N3V0X1"/>
<protein>
    <submittedName>
        <fullName evidence="1">Uncharacterized protein</fullName>
    </submittedName>
</protein>
<dbReference type="Proteomes" id="UP000233782">
    <property type="component" value="Unassembled WGS sequence"/>
</dbReference>
<reference evidence="1 2" key="1">
    <citation type="submission" date="2017-12" db="EMBL/GenBank/DDBJ databases">
        <title>Genomic Encyclopedia of Type Strains, Phase III (KMG-III): the genomes of soil and plant-associated and newly described type strains.</title>
        <authorList>
            <person name="Whitman W."/>
        </authorList>
    </citation>
    <scope>NUCLEOTIDE SEQUENCE [LARGE SCALE GENOMIC DNA]</scope>
    <source>
        <strain evidence="1 2">LP43</strain>
    </source>
</reference>
<dbReference type="EMBL" id="PJMU01000001">
    <property type="protein sequence ID" value="PKV75281.1"/>
    <property type="molecule type" value="Genomic_DNA"/>
</dbReference>
<gene>
    <name evidence="1" type="ORF">BD749_0219</name>
</gene>
<name>A0A2N3V0X1_9BACT</name>
<sequence length="41" mass="4340">MVGIAVASDSSTFLKEACQVYLAGLLLFADIQVKRPSVIQG</sequence>
<evidence type="ECO:0000313" key="1">
    <source>
        <dbReference type="EMBL" id="PKV75281.1"/>
    </source>
</evidence>
<comment type="caution">
    <text evidence="1">The sequence shown here is derived from an EMBL/GenBank/DDBJ whole genome shotgun (WGS) entry which is preliminary data.</text>
</comment>
<keyword evidence="2" id="KW-1185">Reference proteome</keyword>
<accession>A0A2N3V0X1</accession>
<organism evidence="1 2">
    <name type="scientific">Pontibacter ramchanderi</name>
    <dbReference type="NCBI Taxonomy" id="1179743"/>
    <lineage>
        <taxon>Bacteria</taxon>
        <taxon>Pseudomonadati</taxon>
        <taxon>Bacteroidota</taxon>
        <taxon>Cytophagia</taxon>
        <taxon>Cytophagales</taxon>
        <taxon>Hymenobacteraceae</taxon>
        <taxon>Pontibacter</taxon>
    </lineage>
</organism>